<proteinExistence type="predicted"/>
<dbReference type="InterPro" id="IPR045584">
    <property type="entry name" value="Pilin-like"/>
</dbReference>
<keyword evidence="3" id="KW-1185">Reference proteome</keyword>
<dbReference type="Proteomes" id="UP001352263">
    <property type="component" value="Unassembled WGS sequence"/>
</dbReference>
<dbReference type="Pfam" id="PF07963">
    <property type="entry name" value="N_methyl"/>
    <property type="match status" value="1"/>
</dbReference>
<protein>
    <submittedName>
        <fullName evidence="2">Type II secretion system protein</fullName>
    </submittedName>
</protein>
<gene>
    <name evidence="2" type="ORF">RY831_27915</name>
</gene>
<dbReference type="InterPro" id="IPR012902">
    <property type="entry name" value="N_methyl_site"/>
</dbReference>
<dbReference type="Gene3D" id="3.30.700.10">
    <property type="entry name" value="Glycoprotein, Type 4 Pilin"/>
    <property type="match status" value="1"/>
</dbReference>
<evidence type="ECO:0000256" key="1">
    <source>
        <dbReference type="SAM" id="Phobius"/>
    </source>
</evidence>
<dbReference type="PROSITE" id="PS00409">
    <property type="entry name" value="PROKAR_NTER_METHYL"/>
    <property type="match status" value="1"/>
</dbReference>
<accession>A0ABU6JHM3</accession>
<dbReference type="RefSeq" id="WP_326509616.1">
    <property type="nucleotide sequence ID" value="NZ_JAWIIV010000041.1"/>
</dbReference>
<keyword evidence="1" id="KW-1133">Transmembrane helix</keyword>
<dbReference type="NCBIfam" id="TIGR02532">
    <property type="entry name" value="IV_pilin_GFxxxE"/>
    <property type="match status" value="1"/>
</dbReference>
<evidence type="ECO:0000313" key="3">
    <source>
        <dbReference type="Proteomes" id="UP001352263"/>
    </source>
</evidence>
<feature type="transmembrane region" description="Helical" evidence="1">
    <location>
        <begin position="12"/>
        <end position="31"/>
    </location>
</feature>
<name>A0ABU6JHM3_9BURK</name>
<keyword evidence="1" id="KW-0472">Membrane</keyword>
<comment type="caution">
    <text evidence="2">The sequence shown here is derived from an EMBL/GenBank/DDBJ whole genome shotgun (WGS) entry which is preliminary data.</text>
</comment>
<sequence length="151" mass="14720">MNKIRGAQAGFTLIELVVVIVILGILAATALPKFVDLSSEAGTAAANGVAGAIASGTATNYAARVAGKAGTQPILGDNTTTCSKAVLEQFISGVTLTTGTGATSDGNTYHVSPSTGAGTCAGAINAGVATKCTIQGYKGNPVQATVICTGT</sequence>
<dbReference type="SUPFAM" id="SSF54523">
    <property type="entry name" value="Pili subunits"/>
    <property type="match status" value="1"/>
</dbReference>
<organism evidence="2 3">
    <name type="scientific">Noviherbaspirillum album</name>
    <dbReference type="NCBI Taxonomy" id="3080276"/>
    <lineage>
        <taxon>Bacteria</taxon>
        <taxon>Pseudomonadati</taxon>
        <taxon>Pseudomonadota</taxon>
        <taxon>Betaproteobacteria</taxon>
        <taxon>Burkholderiales</taxon>
        <taxon>Oxalobacteraceae</taxon>
        <taxon>Noviherbaspirillum</taxon>
    </lineage>
</organism>
<dbReference type="EMBL" id="JAWIIV010000041">
    <property type="protein sequence ID" value="MEC4722991.1"/>
    <property type="molecule type" value="Genomic_DNA"/>
</dbReference>
<evidence type="ECO:0000313" key="2">
    <source>
        <dbReference type="EMBL" id="MEC4722991.1"/>
    </source>
</evidence>
<reference evidence="2 3" key="1">
    <citation type="submission" date="2023-10" db="EMBL/GenBank/DDBJ databases">
        <title>Noviherbaspirillum sp. CPCC 100848 genome assembly.</title>
        <authorList>
            <person name="Li X.Y."/>
            <person name="Fang X.M."/>
        </authorList>
    </citation>
    <scope>NUCLEOTIDE SEQUENCE [LARGE SCALE GENOMIC DNA]</scope>
    <source>
        <strain evidence="2 3">CPCC 100848</strain>
    </source>
</reference>
<keyword evidence="1" id="KW-0812">Transmembrane</keyword>